<accession>E0S704</accession>
<feature type="transmembrane region" description="Helical" evidence="7">
    <location>
        <begin position="7"/>
        <end position="24"/>
    </location>
</feature>
<feature type="transmembrane region" description="Helical" evidence="7">
    <location>
        <begin position="147"/>
        <end position="170"/>
    </location>
</feature>
<feature type="transmembrane region" description="Helical" evidence="7">
    <location>
        <begin position="286"/>
        <end position="304"/>
    </location>
</feature>
<keyword evidence="7" id="KW-0472">Membrane</keyword>
<dbReference type="InterPro" id="IPR001915">
    <property type="entry name" value="Peptidase_M48"/>
</dbReference>
<keyword evidence="5 6" id="KW-0482">Metalloprotease</keyword>
<keyword evidence="10" id="KW-1185">Reference proteome</keyword>
<dbReference type="VEuPathDB" id="MicrosporidiaDB:Eint_051430"/>
<dbReference type="Proteomes" id="UP000002313">
    <property type="component" value="Chromosome V"/>
</dbReference>
<dbReference type="AlphaFoldDB" id="E0S704"/>
<name>E0S704_ENCIT</name>
<evidence type="ECO:0000256" key="4">
    <source>
        <dbReference type="ARBA" id="ARBA00022833"/>
    </source>
</evidence>
<reference evidence="9 10" key="2">
    <citation type="journal article" date="2012" name="Proc. Natl. Acad. Sci. U.S.A.">
        <title>Gain and loss of multiple functionally related, horizontally transferred genes in the reduced genomes of two microsporidian parasites.</title>
        <authorList>
            <person name="Pombert J.-F."/>
            <person name="Selman M."/>
            <person name="Burki F."/>
            <person name="Bardell F.T."/>
            <person name="Farinelli L."/>
            <person name="Solter L.F."/>
            <person name="Whitman D.W."/>
            <person name="Weiss L.M."/>
            <person name="Corradi N."/>
            <person name="Keeling P.J."/>
        </authorList>
    </citation>
    <scope>NUCLEOTIDE SEQUENCE [LARGE SCALE GENOMIC DNA]</scope>
    <source>
        <strain evidence="9 10">ATCC 50506</strain>
    </source>
</reference>
<dbReference type="KEGG" id="ein:Eint_051430"/>
<evidence type="ECO:0000256" key="7">
    <source>
        <dbReference type="SAM" id="Phobius"/>
    </source>
</evidence>
<dbReference type="GO" id="GO:0046872">
    <property type="term" value="F:metal ion binding"/>
    <property type="evidence" value="ECO:0007669"/>
    <property type="project" value="UniProtKB-KW"/>
</dbReference>
<keyword evidence="3 6" id="KW-0378">Hydrolase</keyword>
<feature type="domain" description="Peptidase M48" evidence="8">
    <location>
        <begin position="215"/>
        <end position="401"/>
    </location>
</feature>
<gene>
    <name evidence="9" type="ORF">Eint_051430</name>
</gene>
<evidence type="ECO:0000256" key="6">
    <source>
        <dbReference type="RuleBase" id="RU003983"/>
    </source>
</evidence>
<feature type="transmembrane region" description="Helical" evidence="7">
    <location>
        <begin position="72"/>
        <end position="91"/>
    </location>
</feature>
<reference evidence="9 10" key="1">
    <citation type="journal article" date="2010" name="Nat. Commun.">
        <title>The complete sequence of the smallest known nuclear genome from the microsporidian Encephalitozoon intestinalis.</title>
        <authorList>
            <person name="Corradi N."/>
            <person name="Pombert J.-F."/>
            <person name="Farinelli L."/>
            <person name="Didier E.S."/>
            <person name="Keeling P.J."/>
        </authorList>
    </citation>
    <scope>NUCLEOTIDE SEQUENCE [LARGE SCALE GENOMIC DNA]</scope>
    <source>
        <strain evidence="9 10">ATCC 50506</strain>
    </source>
</reference>
<keyword evidence="1 6" id="KW-0645">Protease</keyword>
<keyword evidence="4 6" id="KW-0862">Zinc</keyword>
<organism evidence="9 10">
    <name type="scientific">Encephalitozoon intestinalis (strain ATCC 50506)</name>
    <name type="common">Microsporidian parasite</name>
    <name type="synonym">Septata intestinalis</name>
    <dbReference type="NCBI Taxonomy" id="876142"/>
    <lineage>
        <taxon>Eukaryota</taxon>
        <taxon>Fungi</taxon>
        <taxon>Fungi incertae sedis</taxon>
        <taxon>Microsporidia</taxon>
        <taxon>Unikaryonidae</taxon>
        <taxon>Encephalitozoon</taxon>
    </lineage>
</organism>
<comment type="cofactor">
    <cofactor evidence="6">
        <name>Zn(2+)</name>
        <dbReference type="ChEBI" id="CHEBI:29105"/>
    </cofactor>
    <text evidence="6">Binds 1 zinc ion per subunit.</text>
</comment>
<feature type="transmembrane region" description="Helical" evidence="7">
    <location>
        <begin position="112"/>
        <end position="135"/>
    </location>
</feature>
<evidence type="ECO:0000259" key="8">
    <source>
        <dbReference type="Pfam" id="PF01435"/>
    </source>
</evidence>
<evidence type="ECO:0000256" key="5">
    <source>
        <dbReference type="ARBA" id="ARBA00023049"/>
    </source>
</evidence>
<dbReference type="GeneID" id="9699271"/>
<evidence type="ECO:0000256" key="1">
    <source>
        <dbReference type="ARBA" id="ARBA00022670"/>
    </source>
</evidence>
<dbReference type="HOGENOM" id="CLU_055667_0_0_1"/>
<protein>
    <submittedName>
        <fullName evidence="9">Zinc metalloprotease</fullName>
    </submittedName>
</protein>
<evidence type="ECO:0000313" key="10">
    <source>
        <dbReference type="Proteomes" id="UP000002313"/>
    </source>
</evidence>
<evidence type="ECO:0000313" key="9">
    <source>
        <dbReference type="EMBL" id="ADM11590.1"/>
    </source>
</evidence>
<sequence>MCRKTKGVFLLFFSVRLGIMLWEVRFQHLYSSYLERGLPWFKPDTLTGKMATDGRLFGDAQLKASNLRLKSLYKEMKALVLYMGVVFLIFNNKIRSKAIRLLGFLWIPNSEVMFLLLLISTITFIEKLCGVGLTLVEGTCSVRYIEYPFNMVVLFLVELPLTICLIIKLFELLRKKTMATFYAAFVISNLFNTFWNARIDKNRLTKVPLEKFPSKLQAMLKSEGLEESIYKVKGTQEKKNASLIGFSSFKRIEITGDFDKDPKKLYPVLFHEIGHSIDNIILKKKIIIHIIVGCEALAFWLIYVKGSKAFGFSDITSESFVLIILAMYLVLGRTLILIPLNMYVQRSELFADEIALANGHGKELSQTLFDMALEHSTVIDTTYLFNAIASLHPIVRERIDRCGSLLQK</sequence>
<dbReference type="OrthoDB" id="2192737at2759"/>
<dbReference type="EMBL" id="CP001946">
    <property type="protein sequence ID" value="ADM11590.1"/>
    <property type="molecule type" value="Genomic_DNA"/>
</dbReference>
<evidence type="ECO:0000256" key="3">
    <source>
        <dbReference type="ARBA" id="ARBA00022801"/>
    </source>
</evidence>
<keyword evidence="7" id="KW-0812">Transmembrane</keyword>
<evidence type="ECO:0000256" key="2">
    <source>
        <dbReference type="ARBA" id="ARBA00022723"/>
    </source>
</evidence>
<dbReference type="GO" id="GO:0006508">
    <property type="term" value="P:proteolysis"/>
    <property type="evidence" value="ECO:0007669"/>
    <property type="project" value="UniProtKB-KW"/>
</dbReference>
<keyword evidence="7" id="KW-1133">Transmembrane helix</keyword>
<dbReference type="Pfam" id="PF01435">
    <property type="entry name" value="Peptidase_M48"/>
    <property type="match status" value="1"/>
</dbReference>
<keyword evidence="2" id="KW-0479">Metal-binding</keyword>
<comment type="similarity">
    <text evidence="6">Belongs to the peptidase M48 family.</text>
</comment>
<dbReference type="GO" id="GO:0004222">
    <property type="term" value="F:metalloendopeptidase activity"/>
    <property type="evidence" value="ECO:0007669"/>
    <property type="project" value="InterPro"/>
</dbReference>
<proteinExistence type="inferred from homology"/>
<feature type="transmembrane region" description="Helical" evidence="7">
    <location>
        <begin position="319"/>
        <end position="340"/>
    </location>
</feature>
<dbReference type="RefSeq" id="XP_003072950.1">
    <property type="nucleotide sequence ID" value="XM_003072904.1"/>
</dbReference>